<gene>
    <name evidence="2" type="ORF">AVDCRST_MAG04-3195</name>
</gene>
<feature type="compositionally biased region" description="Basic residues" evidence="1">
    <location>
        <begin position="139"/>
        <end position="160"/>
    </location>
</feature>
<proteinExistence type="predicted"/>
<keyword evidence="2" id="KW-0560">Oxidoreductase</keyword>
<dbReference type="GO" id="GO:0004617">
    <property type="term" value="F:phosphoglycerate dehydrogenase activity"/>
    <property type="evidence" value="ECO:0007669"/>
    <property type="project" value="UniProtKB-EC"/>
</dbReference>
<sequence length="177" mass="19423">AARPLPPPRPPGSAGAATRPPRRHGRGDGEPDAGELGPGAAVHGSGDRPRHAHRRGLPRHGARTPHRRPPRRRLRRGGRAGAHRARHPPHRHAGRQRGERGGARHGAAALGRAPREGLRRRDPRARLGAAGVAADLRPRRPHPARGRLRPHRRPHGALGRRLRDARARLRPLRARQH</sequence>
<feature type="non-terminal residue" evidence="2">
    <location>
        <position position="177"/>
    </location>
</feature>
<feature type="non-terminal residue" evidence="2">
    <location>
        <position position="1"/>
    </location>
</feature>
<accession>A0A6J4JC97</accession>
<feature type="region of interest" description="Disordered" evidence="1">
    <location>
        <begin position="1"/>
        <end position="177"/>
    </location>
</feature>
<organism evidence="2">
    <name type="scientific">uncultured Acetobacteraceae bacterium</name>
    <dbReference type="NCBI Taxonomy" id="169975"/>
    <lineage>
        <taxon>Bacteria</taxon>
        <taxon>Pseudomonadati</taxon>
        <taxon>Pseudomonadota</taxon>
        <taxon>Alphaproteobacteria</taxon>
        <taxon>Acetobacterales</taxon>
        <taxon>Acetobacteraceae</taxon>
        <taxon>environmental samples</taxon>
    </lineage>
</organism>
<name>A0A6J4JC97_9PROT</name>
<dbReference type="EMBL" id="CADCTL010000232">
    <property type="protein sequence ID" value="CAA9272802.1"/>
    <property type="molecule type" value="Genomic_DNA"/>
</dbReference>
<evidence type="ECO:0000313" key="2">
    <source>
        <dbReference type="EMBL" id="CAA9272802.1"/>
    </source>
</evidence>
<dbReference type="AlphaFoldDB" id="A0A6J4JC97"/>
<evidence type="ECO:0000256" key="1">
    <source>
        <dbReference type="SAM" id="MobiDB-lite"/>
    </source>
</evidence>
<feature type="compositionally biased region" description="Basic residues" evidence="1">
    <location>
        <begin position="50"/>
        <end position="95"/>
    </location>
</feature>
<dbReference type="EC" id="1.1.1.95" evidence="2"/>
<feature type="compositionally biased region" description="Basic residues" evidence="1">
    <location>
        <begin position="168"/>
        <end position="177"/>
    </location>
</feature>
<protein>
    <submittedName>
        <fullName evidence="2">D-3-phosphoglycerate dehydrogenase</fullName>
        <ecNumber evidence="2">1.1.1.95</ecNumber>
    </submittedName>
</protein>
<feature type="compositionally biased region" description="Pro residues" evidence="1">
    <location>
        <begin position="1"/>
        <end position="11"/>
    </location>
</feature>
<reference evidence="2" key="1">
    <citation type="submission" date="2020-02" db="EMBL/GenBank/DDBJ databases">
        <authorList>
            <person name="Meier V. D."/>
        </authorList>
    </citation>
    <scope>NUCLEOTIDE SEQUENCE</scope>
    <source>
        <strain evidence="2">AVDCRST_MAG04</strain>
    </source>
</reference>